<keyword evidence="2" id="KW-0396">Initiation factor</keyword>
<dbReference type="InterPro" id="IPR000795">
    <property type="entry name" value="T_Tr_GTP-bd_dom"/>
</dbReference>
<keyword evidence="3" id="KW-0547">Nucleotide-binding</keyword>
<protein>
    <recommendedName>
        <fullName evidence="6">Tr-type G domain-containing protein</fullName>
    </recommendedName>
</protein>
<keyword evidence="4" id="KW-0648">Protein biosynthesis</keyword>
<name>A0A3A2ZB10_9EURO</name>
<proteinExistence type="inferred from homology"/>
<comment type="similarity">
    <text evidence="1">Belongs to the TRAFAC class translation factor GTPase superfamily. Classic translation factor GTPase family. IF-2 subfamily.</text>
</comment>
<dbReference type="InterPro" id="IPR005225">
    <property type="entry name" value="Small_GTP-bd"/>
</dbReference>
<sequence length="61" mass="6577">MPSGKMITFLDTPGHEAFLDMRRRGADVTDVVILVVAADDSVKPQTVEAIKHATSSKVPII</sequence>
<dbReference type="InterPro" id="IPR027417">
    <property type="entry name" value="P-loop_NTPase"/>
</dbReference>
<dbReference type="GO" id="GO:0005737">
    <property type="term" value="C:cytoplasm"/>
    <property type="evidence" value="ECO:0007669"/>
    <property type="project" value="TreeGrafter"/>
</dbReference>
<dbReference type="OrthoDB" id="361630at2759"/>
<dbReference type="Pfam" id="PF00009">
    <property type="entry name" value="GTP_EFTU"/>
    <property type="match status" value="1"/>
</dbReference>
<dbReference type="EMBL" id="MVGC01003665">
    <property type="protein sequence ID" value="RJE16604.1"/>
    <property type="molecule type" value="Genomic_DNA"/>
</dbReference>
<reference evidence="8" key="1">
    <citation type="submission" date="2017-02" db="EMBL/GenBank/DDBJ databases">
        <authorList>
            <person name="Tafer H."/>
            <person name="Lopandic K."/>
        </authorList>
    </citation>
    <scope>NUCLEOTIDE SEQUENCE [LARGE SCALE GENOMIC DNA]</scope>
    <source>
        <strain evidence="8">CBS 366.77</strain>
    </source>
</reference>
<dbReference type="GO" id="GO:0005525">
    <property type="term" value="F:GTP binding"/>
    <property type="evidence" value="ECO:0007669"/>
    <property type="project" value="UniProtKB-KW"/>
</dbReference>
<evidence type="ECO:0000256" key="1">
    <source>
        <dbReference type="ARBA" id="ARBA00007733"/>
    </source>
</evidence>
<feature type="domain" description="Tr-type G" evidence="6">
    <location>
        <begin position="1"/>
        <end position="61"/>
    </location>
</feature>
<dbReference type="AlphaFoldDB" id="A0A3A2ZB10"/>
<dbReference type="SUPFAM" id="SSF52540">
    <property type="entry name" value="P-loop containing nucleoside triphosphate hydrolases"/>
    <property type="match status" value="1"/>
</dbReference>
<dbReference type="STRING" id="2070753.A0A3A2ZB10"/>
<organism evidence="7 8">
    <name type="scientific">Aspergillus sclerotialis</name>
    <dbReference type="NCBI Taxonomy" id="2070753"/>
    <lineage>
        <taxon>Eukaryota</taxon>
        <taxon>Fungi</taxon>
        <taxon>Dikarya</taxon>
        <taxon>Ascomycota</taxon>
        <taxon>Pezizomycotina</taxon>
        <taxon>Eurotiomycetes</taxon>
        <taxon>Eurotiomycetidae</taxon>
        <taxon>Eurotiales</taxon>
        <taxon>Aspergillaceae</taxon>
        <taxon>Aspergillus</taxon>
        <taxon>Aspergillus subgen. Polypaecilum</taxon>
    </lineage>
</organism>
<dbReference type="GO" id="GO:0003924">
    <property type="term" value="F:GTPase activity"/>
    <property type="evidence" value="ECO:0007669"/>
    <property type="project" value="InterPro"/>
</dbReference>
<evidence type="ECO:0000256" key="5">
    <source>
        <dbReference type="ARBA" id="ARBA00023134"/>
    </source>
</evidence>
<evidence type="ECO:0000313" key="7">
    <source>
        <dbReference type="EMBL" id="RJE16604.1"/>
    </source>
</evidence>
<accession>A0A3A2ZB10</accession>
<dbReference type="InterPro" id="IPR015760">
    <property type="entry name" value="TIF_IF2"/>
</dbReference>
<evidence type="ECO:0000256" key="2">
    <source>
        <dbReference type="ARBA" id="ARBA00022540"/>
    </source>
</evidence>
<dbReference type="Proteomes" id="UP000266188">
    <property type="component" value="Unassembled WGS sequence"/>
</dbReference>
<dbReference type="PROSITE" id="PS51722">
    <property type="entry name" value="G_TR_2"/>
    <property type="match status" value="1"/>
</dbReference>
<evidence type="ECO:0000313" key="8">
    <source>
        <dbReference type="Proteomes" id="UP000266188"/>
    </source>
</evidence>
<evidence type="ECO:0000259" key="6">
    <source>
        <dbReference type="PROSITE" id="PS51722"/>
    </source>
</evidence>
<dbReference type="GO" id="GO:0003743">
    <property type="term" value="F:translation initiation factor activity"/>
    <property type="evidence" value="ECO:0007669"/>
    <property type="project" value="UniProtKB-KW"/>
</dbReference>
<dbReference type="PANTHER" id="PTHR43381">
    <property type="entry name" value="TRANSLATION INITIATION FACTOR IF-2-RELATED"/>
    <property type="match status" value="1"/>
</dbReference>
<evidence type="ECO:0000256" key="3">
    <source>
        <dbReference type="ARBA" id="ARBA00022741"/>
    </source>
</evidence>
<feature type="non-terminal residue" evidence="7">
    <location>
        <position position="61"/>
    </location>
</feature>
<dbReference type="NCBIfam" id="TIGR00231">
    <property type="entry name" value="small_GTP"/>
    <property type="match status" value="1"/>
</dbReference>
<keyword evidence="8" id="KW-1185">Reference proteome</keyword>
<dbReference type="Gene3D" id="3.40.50.300">
    <property type="entry name" value="P-loop containing nucleotide triphosphate hydrolases"/>
    <property type="match status" value="1"/>
</dbReference>
<gene>
    <name evidence="7" type="ORF">PHISCL_11059</name>
</gene>
<comment type="caution">
    <text evidence="7">The sequence shown here is derived from an EMBL/GenBank/DDBJ whole genome shotgun (WGS) entry which is preliminary data.</text>
</comment>
<evidence type="ECO:0000256" key="4">
    <source>
        <dbReference type="ARBA" id="ARBA00022917"/>
    </source>
</evidence>
<keyword evidence="5" id="KW-0342">GTP-binding</keyword>
<dbReference type="PANTHER" id="PTHR43381:SF20">
    <property type="entry name" value="TRANSLATION INITIATION FACTOR IF-2, MITOCHONDRIAL"/>
    <property type="match status" value="1"/>
</dbReference>